<keyword evidence="4" id="KW-1185">Reference proteome</keyword>
<feature type="compositionally biased region" description="Acidic residues" evidence="1">
    <location>
        <begin position="150"/>
        <end position="164"/>
    </location>
</feature>
<evidence type="ECO:0000313" key="3">
    <source>
        <dbReference type="EMBL" id="MFC5366392.1"/>
    </source>
</evidence>
<name>A0ABD5R8V5_9EURY</name>
<accession>A0ABD5R8V5</accession>
<evidence type="ECO:0000256" key="1">
    <source>
        <dbReference type="SAM" id="MobiDB-lite"/>
    </source>
</evidence>
<dbReference type="NCBIfam" id="TIGR04088">
    <property type="entry name" value="cognate_SipW"/>
    <property type="match status" value="1"/>
</dbReference>
<keyword evidence="2" id="KW-0812">Transmembrane</keyword>
<keyword evidence="2" id="KW-1133">Transmembrane helix</keyword>
<sequence length="293" mass="30252">MPQEFNISRRKALAALGTIGVASAGAGVGTTAYFNDTESFENNSVQAGTLNLQASVDVIDYDFGGVNNTNVVASGNNVPFDTDEDTNPFGNVSNYPETTSKGAVVVDGDAAVGFQLGDVKPGDSFVLKVCANVLGNPAYVRTTASNVADPENDITEPEGDDDSSGNDYGTKDDGIDLEQSSPGDNDGISGDGELDNAIEVTVGGGYDSQAGEIDPSISRLSGSLNKVLNDLTDGGIDFRGGSSFTGVACYYAKFEIPDGVGNIIQGDSVSFDLEFEAAQARNNSSNPFDAVDS</sequence>
<evidence type="ECO:0000256" key="2">
    <source>
        <dbReference type="SAM" id="Phobius"/>
    </source>
</evidence>
<keyword evidence="2" id="KW-0472">Membrane</keyword>
<gene>
    <name evidence="3" type="ORF">ACFPJ5_05530</name>
</gene>
<dbReference type="Proteomes" id="UP001596201">
    <property type="component" value="Unassembled WGS sequence"/>
</dbReference>
<protein>
    <submittedName>
        <fullName evidence="3">SipW-dependent-type signal peptide-containing protein</fullName>
    </submittedName>
</protein>
<dbReference type="AlphaFoldDB" id="A0ABD5R8V5"/>
<dbReference type="RefSeq" id="WP_227228260.1">
    <property type="nucleotide sequence ID" value="NZ_JAJCVJ010000001.1"/>
</dbReference>
<dbReference type="InterPro" id="IPR023833">
    <property type="entry name" value="Signal_pept_SipW-depend-type"/>
</dbReference>
<feature type="transmembrane region" description="Helical" evidence="2">
    <location>
        <begin position="12"/>
        <end position="34"/>
    </location>
</feature>
<organism evidence="3 4">
    <name type="scientific">Salinirubrum litoreum</name>
    <dbReference type="NCBI Taxonomy" id="1126234"/>
    <lineage>
        <taxon>Archaea</taxon>
        <taxon>Methanobacteriati</taxon>
        <taxon>Methanobacteriota</taxon>
        <taxon>Stenosarchaea group</taxon>
        <taxon>Halobacteria</taxon>
        <taxon>Halobacteriales</taxon>
        <taxon>Haloferacaceae</taxon>
        <taxon>Salinirubrum</taxon>
    </lineage>
</organism>
<dbReference type="EMBL" id="JBHSKX010000001">
    <property type="protein sequence ID" value="MFC5366392.1"/>
    <property type="molecule type" value="Genomic_DNA"/>
</dbReference>
<proteinExistence type="predicted"/>
<feature type="region of interest" description="Disordered" evidence="1">
    <location>
        <begin position="144"/>
        <end position="194"/>
    </location>
</feature>
<evidence type="ECO:0000313" key="4">
    <source>
        <dbReference type="Proteomes" id="UP001596201"/>
    </source>
</evidence>
<reference evidence="3 4" key="1">
    <citation type="journal article" date="2019" name="Int. J. Syst. Evol. Microbiol.">
        <title>The Global Catalogue of Microorganisms (GCM) 10K type strain sequencing project: providing services to taxonomists for standard genome sequencing and annotation.</title>
        <authorList>
            <consortium name="The Broad Institute Genomics Platform"/>
            <consortium name="The Broad Institute Genome Sequencing Center for Infectious Disease"/>
            <person name="Wu L."/>
            <person name="Ma J."/>
        </authorList>
    </citation>
    <scope>NUCLEOTIDE SEQUENCE [LARGE SCALE GENOMIC DNA]</scope>
    <source>
        <strain evidence="3 4">CGMCC 1.12237</strain>
    </source>
</reference>
<comment type="caution">
    <text evidence="3">The sequence shown here is derived from an EMBL/GenBank/DDBJ whole genome shotgun (WGS) entry which is preliminary data.</text>
</comment>